<feature type="chain" id="PRO_5002303565" evidence="10">
    <location>
        <begin position="21"/>
        <end position="332"/>
    </location>
</feature>
<dbReference type="PANTHER" id="PTHR15071">
    <property type="entry name" value="MANNOSE-6-PHOSPHATE RECEPTOR FAMILY MEMBER"/>
    <property type="match status" value="1"/>
</dbReference>
<dbReference type="PROSITE" id="PS51914">
    <property type="entry name" value="MRH"/>
    <property type="match status" value="1"/>
</dbReference>
<reference evidence="13" key="1">
    <citation type="submission" date="2015-02" db="EMBL/GenBank/DDBJ databases">
        <authorList>
            <person name="Gon?alves P."/>
        </authorList>
    </citation>
    <scope>NUCLEOTIDE SEQUENCE [LARGE SCALE GENOMIC DNA]</scope>
</reference>
<sequence>MRSLALTALALVGAVSTAVAASSEPCVLHGASIGKFDLNPLRNKNSDYIATNPDGGSISLNFCGPADQGSLLEDAEKMGAYIEDSRGGISLGQYSTTPQYHNGQLSLTYKDGSACPSSNARRSSLIYLQCDKSWSTSGPTLIDSIDDCTYFFTMKTPHACPSTGGFFSAVWSIFVFLFWLSLALGAGFVIYSRFIANKSTGGGSGRVGEAISFVKDMFIIAGIWLLDTAQSLFAFLSRRRSSPVIPDYSYAYNHQPSSAPAASQSHPNYSSSAWRTGPPVPPTKDANGQGEDQTMPGLAGGGSLLDDDEEDEDEEAALAMPGTQGERFRDEV</sequence>
<dbReference type="OrthoDB" id="4504960at2759"/>
<keyword evidence="5 9" id="KW-1133">Transmembrane helix</keyword>
<keyword evidence="3 9" id="KW-0812">Transmembrane</keyword>
<dbReference type="Pfam" id="PF00878">
    <property type="entry name" value="CIMR"/>
    <property type="match status" value="1"/>
</dbReference>
<feature type="domain" description="MRH" evidence="11">
    <location>
        <begin position="24"/>
        <end position="162"/>
    </location>
</feature>
<feature type="transmembrane region" description="Helical" evidence="9">
    <location>
        <begin position="169"/>
        <end position="196"/>
    </location>
</feature>
<gene>
    <name evidence="12" type="primary">SPOSA6832_03106</name>
</gene>
<evidence type="ECO:0000256" key="4">
    <source>
        <dbReference type="ARBA" id="ARBA00022729"/>
    </source>
</evidence>
<keyword evidence="4 10" id="KW-0732">Signal</keyword>
<organism evidence="12 13">
    <name type="scientific">Sporidiobolus salmonicolor</name>
    <name type="common">Yeast-like fungus</name>
    <name type="synonym">Sporobolomyces salmonicolor</name>
    <dbReference type="NCBI Taxonomy" id="5005"/>
    <lineage>
        <taxon>Eukaryota</taxon>
        <taxon>Fungi</taxon>
        <taxon>Dikarya</taxon>
        <taxon>Basidiomycota</taxon>
        <taxon>Pucciniomycotina</taxon>
        <taxon>Microbotryomycetes</taxon>
        <taxon>Sporidiobolales</taxon>
        <taxon>Sporidiobolaceae</taxon>
        <taxon>Sporobolomyces</taxon>
    </lineage>
</organism>
<feature type="compositionally biased region" description="Low complexity" evidence="8">
    <location>
        <begin position="256"/>
        <end position="267"/>
    </location>
</feature>
<dbReference type="GO" id="GO:0000139">
    <property type="term" value="C:Golgi membrane"/>
    <property type="evidence" value="ECO:0007669"/>
    <property type="project" value="UniProtKB-SubCell"/>
</dbReference>
<evidence type="ECO:0000256" key="8">
    <source>
        <dbReference type="SAM" id="MobiDB-lite"/>
    </source>
</evidence>
<dbReference type="Gene3D" id="2.70.130.10">
    <property type="entry name" value="Mannose-6-phosphate receptor binding domain"/>
    <property type="match status" value="1"/>
</dbReference>
<dbReference type="GO" id="GO:0005770">
    <property type="term" value="C:late endosome"/>
    <property type="evidence" value="ECO:0007669"/>
    <property type="project" value="TreeGrafter"/>
</dbReference>
<evidence type="ECO:0000313" key="13">
    <source>
        <dbReference type="Proteomes" id="UP000243876"/>
    </source>
</evidence>
<proteinExistence type="predicted"/>
<dbReference type="GO" id="GO:0007034">
    <property type="term" value="P:vacuolar transport"/>
    <property type="evidence" value="ECO:0007669"/>
    <property type="project" value="TreeGrafter"/>
</dbReference>
<dbReference type="PANTHER" id="PTHR15071:SF0">
    <property type="entry name" value="MANNOSE 6-PHOSPHATE RECEPTOR-LIKE PROTEIN 1"/>
    <property type="match status" value="1"/>
</dbReference>
<dbReference type="AlphaFoldDB" id="A0A0D6EP81"/>
<dbReference type="InterPro" id="IPR044865">
    <property type="entry name" value="MRH_dom"/>
</dbReference>
<dbReference type="SUPFAM" id="SSF50911">
    <property type="entry name" value="Mannose 6-phosphate receptor domain"/>
    <property type="match status" value="1"/>
</dbReference>
<evidence type="ECO:0000256" key="3">
    <source>
        <dbReference type="ARBA" id="ARBA00022692"/>
    </source>
</evidence>
<dbReference type="EMBL" id="CENE01000014">
    <property type="protein sequence ID" value="CEQ41405.1"/>
    <property type="molecule type" value="Genomic_DNA"/>
</dbReference>
<evidence type="ECO:0000256" key="6">
    <source>
        <dbReference type="ARBA" id="ARBA00023136"/>
    </source>
</evidence>
<feature type="compositionally biased region" description="Acidic residues" evidence="8">
    <location>
        <begin position="305"/>
        <end position="316"/>
    </location>
</feature>
<keyword evidence="2" id="KW-0813">Transport</keyword>
<comment type="subcellular location">
    <subcellularLocation>
        <location evidence="1">Endomembrane system</location>
    </subcellularLocation>
</comment>
<protein>
    <submittedName>
        <fullName evidence="12">SPOSA6832_03106-mRNA-1:cds</fullName>
    </submittedName>
</protein>
<dbReference type="InterPro" id="IPR009011">
    <property type="entry name" value="Man6P_isomerase_rcpt-bd_dom_sf"/>
</dbReference>
<feature type="signal peptide" evidence="10">
    <location>
        <begin position="1"/>
        <end position="20"/>
    </location>
</feature>
<evidence type="ECO:0000259" key="11">
    <source>
        <dbReference type="PROSITE" id="PS51914"/>
    </source>
</evidence>
<keyword evidence="6 9" id="KW-0472">Membrane</keyword>
<dbReference type="SMART" id="SM01404">
    <property type="entry name" value="CIMR"/>
    <property type="match status" value="1"/>
</dbReference>
<evidence type="ECO:0000256" key="10">
    <source>
        <dbReference type="SAM" id="SignalP"/>
    </source>
</evidence>
<dbReference type="Proteomes" id="UP000243876">
    <property type="component" value="Unassembled WGS sequence"/>
</dbReference>
<evidence type="ECO:0000313" key="12">
    <source>
        <dbReference type="EMBL" id="CEQ41405.1"/>
    </source>
</evidence>
<evidence type="ECO:0000256" key="9">
    <source>
        <dbReference type="SAM" id="Phobius"/>
    </source>
</evidence>
<dbReference type="GO" id="GO:0010008">
    <property type="term" value="C:endosome membrane"/>
    <property type="evidence" value="ECO:0007669"/>
    <property type="project" value="UniProtKB-SubCell"/>
</dbReference>
<evidence type="ECO:0000256" key="1">
    <source>
        <dbReference type="ARBA" id="ARBA00004308"/>
    </source>
</evidence>
<evidence type="ECO:0000256" key="7">
    <source>
        <dbReference type="ARBA" id="ARBA00023157"/>
    </source>
</evidence>
<keyword evidence="13" id="KW-1185">Reference proteome</keyword>
<dbReference type="InterPro" id="IPR000479">
    <property type="entry name" value="CIMR_rpt"/>
</dbReference>
<keyword evidence="7" id="KW-1015">Disulfide bond</keyword>
<evidence type="ECO:0000256" key="5">
    <source>
        <dbReference type="ARBA" id="ARBA00022989"/>
    </source>
</evidence>
<feature type="region of interest" description="Disordered" evidence="8">
    <location>
        <begin position="256"/>
        <end position="332"/>
    </location>
</feature>
<evidence type="ECO:0000256" key="2">
    <source>
        <dbReference type="ARBA" id="ARBA00022448"/>
    </source>
</evidence>
<accession>A0A0D6EP81</accession>
<name>A0A0D6EP81_SPOSA</name>